<feature type="transmembrane region" description="Helical" evidence="1">
    <location>
        <begin position="152"/>
        <end position="174"/>
    </location>
</feature>
<name>S3CSA2_GLAL2</name>
<keyword evidence="1" id="KW-1133">Transmembrane helix</keyword>
<keyword evidence="3" id="KW-1185">Reference proteome</keyword>
<dbReference type="EMBL" id="KE145369">
    <property type="protein sequence ID" value="EPE27949.1"/>
    <property type="molecule type" value="Genomic_DNA"/>
</dbReference>
<dbReference type="AlphaFoldDB" id="S3CSA2"/>
<keyword evidence="1" id="KW-0812">Transmembrane</keyword>
<evidence type="ECO:0000313" key="3">
    <source>
        <dbReference type="Proteomes" id="UP000016922"/>
    </source>
</evidence>
<feature type="transmembrane region" description="Helical" evidence="1">
    <location>
        <begin position="62"/>
        <end position="81"/>
    </location>
</feature>
<accession>S3CSA2</accession>
<proteinExistence type="predicted"/>
<feature type="transmembrane region" description="Helical" evidence="1">
    <location>
        <begin position="93"/>
        <end position="111"/>
    </location>
</feature>
<organism evidence="2 3">
    <name type="scientific">Glarea lozoyensis (strain ATCC 20868 / MF5171)</name>
    <dbReference type="NCBI Taxonomy" id="1116229"/>
    <lineage>
        <taxon>Eukaryota</taxon>
        <taxon>Fungi</taxon>
        <taxon>Dikarya</taxon>
        <taxon>Ascomycota</taxon>
        <taxon>Pezizomycotina</taxon>
        <taxon>Leotiomycetes</taxon>
        <taxon>Helotiales</taxon>
        <taxon>Helotiaceae</taxon>
        <taxon>Glarea</taxon>
    </lineage>
</organism>
<protein>
    <submittedName>
        <fullName evidence="2">Uncharacterized protein</fullName>
    </submittedName>
</protein>
<keyword evidence="1" id="KW-0472">Membrane</keyword>
<evidence type="ECO:0000313" key="2">
    <source>
        <dbReference type="EMBL" id="EPE27949.1"/>
    </source>
</evidence>
<dbReference type="HOGENOM" id="CLU_1180317_0_0_1"/>
<dbReference type="GeneID" id="19463795"/>
<dbReference type="Proteomes" id="UP000016922">
    <property type="component" value="Unassembled WGS sequence"/>
</dbReference>
<gene>
    <name evidence="2" type="ORF">GLAREA_04740</name>
</gene>
<dbReference type="KEGG" id="glz:GLAREA_04740"/>
<feature type="transmembrane region" description="Helical" evidence="1">
    <location>
        <begin position="21"/>
        <end position="42"/>
    </location>
</feature>
<sequence length="235" mass="26715">MVSFILKADDRWPGFLRITPYLFLIILGNSIAMFGIQFFSGGKGIYPEVDESDMHFTTATKLPTILSPSILNIFFSFLSLYTHHHNIASPSRTLLLSTLFLLIWIGQFTFWTSCDIASPSVVAPIQLKFCDSWRPFAEFGELNNEWLMARFVLGWSTLTYWTLLVSFSAVAMCCEKLRGDFERWSEEERAWKALEGQEGMVGEVGGDDEEEEIDEMDVILSWRLCTAAETNGMAV</sequence>
<evidence type="ECO:0000256" key="1">
    <source>
        <dbReference type="SAM" id="Phobius"/>
    </source>
</evidence>
<reference evidence="2 3" key="1">
    <citation type="journal article" date="2013" name="BMC Genomics">
        <title>Genomics-driven discovery of the pneumocandin biosynthetic gene cluster in the fungus Glarea lozoyensis.</title>
        <authorList>
            <person name="Chen L."/>
            <person name="Yue Q."/>
            <person name="Zhang X."/>
            <person name="Xiang M."/>
            <person name="Wang C."/>
            <person name="Li S."/>
            <person name="Che Y."/>
            <person name="Ortiz-Lopez F.J."/>
            <person name="Bills G.F."/>
            <person name="Liu X."/>
            <person name="An Z."/>
        </authorList>
    </citation>
    <scope>NUCLEOTIDE SEQUENCE [LARGE SCALE GENOMIC DNA]</scope>
    <source>
        <strain evidence="3">ATCC 20868 / MF5171</strain>
    </source>
</reference>
<dbReference type="RefSeq" id="XP_008085308.1">
    <property type="nucleotide sequence ID" value="XM_008087117.1"/>
</dbReference>